<comment type="similarity">
    <text evidence="1">Belongs to the PhzF family.</text>
</comment>
<evidence type="ECO:0000313" key="4">
    <source>
        <dbReference type="EMBL" id="GAX60977.1"/>
    </source>
</evidence>
<comment type="caution">
    <text evidence="4">The sequence shown here is derived from an EMBL/GenBank/DDBJ whole genome shotgun (WGS) entry which is preliminary data.</text>
</comment>
<feature type="active site" evidence="3">
    <location>
        <position position="46"/>
    </location>
</feature>
<gene>
    <name evidence="4" type="primary">phzF</name>
    <name evidence="4" type="ORF">SCALIN_C17_0010</name>
</gene>
<name>A0A286TYL5_9BACT</name>
<dbReference type="GO" id="GO:0016853">
    <property type="term" value="F:isomerase activity"/>
    <property type="evidence" value="ECO:0007669"/>
    <property type="project" value="UniProtKB-KW"/>
</dbReference>
<evidence type="ECO:0000256" key="1">
    <source>
        <dbReference type="ARBA" id="ARBA00008270"/>
    </source>
</evidence>
<proteinExistence type="inferred from homology"/>
<dbReference type="RefSeq" id="WP_096894372.1">
    <property type="nucleotide sequence ID" value="NZ_BAOS01000017.1"/>
</dbReference>
<accession>A0A286TYL5</accession>
<dbReference type="OrthoDB" id="9788221at2"/>
<dbReference type="SUPFAM" id="SSF54506">
    <property type="entry name" value="Diaminopimelate epimerase-like"/>
    <property type="match status" value="1"/>
</dbReference>
<dbReference type="Gene3D" id="3.10.310.10">
    <property type="entry name" value="Diaminopimelate Epimerase, Chain A, domain 1"/>
    <property type="match status" value="2"/>
</dbReference>
<protein>
    <submittedName>
        <fullName evidence="4">Phenazine biosynthesis protein</fullName>
    </submittedName>
</protein>
<sequence length="261" mass="29573">MELDLYQIDTFTDRVFKGNPAAVIPLESWLPENTMQSIAQENNLSETTFFVPTDNGFHIRWFTPETEVDLCGHATLAAAYVLLNLFDYKKERVEFESKSGNLTVFQKDGWLVMDFPAQSPIPCNIPDAIVKAFGRTPIECLQAEDYTVVFENESEVLSIKPDMVYLKKLDLRGVIITSRSKKYDFVSRFFAPNFGIDEDPVTGSAHTQLTPYWSGKLGKTKMEVKQISRRGGELVCELHNDRVLISGKAVKFLEGKIELKS</sequence>
<dbReference type="NCBIfam" id="TIGR00654">
    <property type="entry name" value="PhzF_family"/>
    <property type="match status" value="1"/>
</dbReference>
<evidence type="ECO:0000256" key="2">
    <source>
        <dbReference type="ARBA" id="ARBA00023235"/>
    </source>
</evidence>
<evidence type="ECO:0000256" key="3">
    <source>
        <dbReference type="PIRSR" id="PIRSR016184-1"/>
    </source>
</evidence>
<evidence type="ECO:0000313" key="5">
    <source>
        <dbReference type="Proteomes" id="UP000218542"/>
    </source>
</evidence>
<dbReference type="PANTHER" id="PTHR13774:SF17">
    <property type="entry name" value="PHENAZINE BIOSYNTHESIS-LIKE DOMAIN-CONTAINING PROTEIN"/>
    <property type="match status" value="1"/>
</dbReference>
<keyword evidence="5" id="KW-1185">Reference proteome</keyword>
<dbReference type="AlphaFoldDB" id="A0A286TYL5"/>
<dbReference type="GO" id="GO:0005737">
    <property type="term" value="C:cytoplasm"/>
    <property type="evidence" value="ECO:0007669"/>
    <property type="project" value="TreeGrafter"/>
</dbReference>
<reference evidence="5" key="1">
    <citation type="journal article" date="2017" name="Environ. Microbiol. Rep.">
        <title>Genetic Diversity of Marine Anaerobic Ammonium-Oxidizing Bacteria as Revealed by Genomic and Proteomic Analyses of 'Candidatus Scalindua japonica'.</title>
        <authorList>
            <person name="Oshiki M."/>
            <person name="Mizuto K."/>
            <person name="Kimura Z."/>
            <person name="Kindaichi T."/>
            <person name="Satoh H."/>
            <person name="Okabe S."/>
        </authorList>
    </citation>
    <scope>NUCLEOTIDE SEQUENCE [LARGE SCALE GENOMIC DNA]</scope>
    <source>
        <strain evidence="5">husup-a2</strain>
    </source>
</reference>
<dbReference type="PANTHER" id="PTHR13774">
    <property type="entry name" value="PHENAZINE BIOSYNTHESIS PROTEIN"/>
    <property type="match status" value="1"/>
</dbReference>
<dbReference type="EMBL" id="BAOS01000017">
    <property type="protein sequence ID" value="GAX60977.1"/>
    <property type="molecule type" value="Genomic_DNA"/>
</dbReference>
<dbReference type="Pfam" id="PF02567">
    <property type="entry name" value="PhzC-PhzF"/>
    <property type="match status" value="1"/>
</dbReference>
<dbReference type="PIRSF" id="PIRSF016184">
    <property type="entry name" value="PhzC_PhzF"/>
    <property type="match status" value="1"/>
</dbReference>
<dbReference type="InterPro" id="IPR003719">
    <property type="entry name" value="Phenazine_PhzF-like"/>
</dbReference>
<organism evidence="4 5">
    <name type="scientific">Candidatus Scalindua japonica</name>
    <dbReference type="NCBI Taxonomy" id="1284222"/>
    <lineage>
        <taxon>Bacteria</taxon>
        <taxon>Pseudomonadati</taxon>
        <taxon>Planctomycetota</taxon>
        <taxon>Candidatus Brocadiia</taxon>
        <taxon>Candidatus Brocadiales</taxon>
        <taxon>Candidatus Scalinduaceae</taxon>
        <taxon>Candidatus Scalindua</taxon>
    </lineage>
</organism>
<dbReference type="Proteomes" id="UP000218542">
    <property type="component" value="Unassembled WGS sequence"/>
</dbReference>
<keyword evidence="2" id="KW-0413">Isomerase</keyword>